<feature type="region of interest" description="Disordered" evidence="1">
    <location>
        <begin position="224"/>
        <end position="247"/>
    </location>
</feature>
<dbReference type="InterPro" id="IPR049034">
    <property type="entry name" value="T3S_SPI-1_N0"/>
</dbReference>
<feature type="compositionally biased region" description="Polar residues" evidence="1">
    <location>
        <begin position="235"/>
        <end position="247"/>
    </location>
</feature>
<reference evidence="3 4" key="1">
    <citation type="submission" date="2018-07" db="EMBL/GenBank/DDBJ databases">
        <title>The draft genome of Phyllobacterium salinisoli.</title>
        <authorList>
            <person name="Liu L."/>
            <person name="Li L."/>
            <person name="Zhang X."/>
            <person name="Liang L."/>
        </authorList>
    </citation>
    <scope>NUCLEOTIDE SEQUENCE [LARGE SCALE GENOMIC DNA]</scope>
    <source>
        <strain evidence="3 4">LLAN61</strain>
    </source>
</reference>
<gene>
    <name evidence="3" type="ORF">DUT91_17835</name>
</gene>
<dbReference type="AlphaFoldDB" id="A0A368K2V0"/>
<comment type="caution">
    <text evidence="3">The sequence shown here is derived from an EMBL/GenBank/DDBJ whole genome shotgun (WGS) entry which is preliminary data.</text>
</comment>
<dbReference type="Gene3D" id="3.30.1370.120">
    <property type="match status" value="1"/>
</dbReference>
<keyword evidence="4" id="KW-1185">Reference proteome</keyword>
<feature type="domain" description="SPI-1 type 3 secretion system secretin N0" evidence="2">
    <location>
        <begin position="68"/>
        <end position="133"/>
    </location>
</feature>
<evidence type="ECO:0000313" key="4">
    <source>
        <dbReference type="Proteomes" id="UP000253420"/>
    </source>
</evidence>
<protein>
    <submittedName>
        <fullName evidence="3">Type III secretion protein</fullName>
    </submittedName>
</protein>
<name>A0A368K2V0_9HYPH</name>
<evidence type="ECO:0000313" key="3">
    <source>
        <dbReference type="EMBL" id="RCS22722.1"/>
    </source>
</evidence>
<evidence type="ECO:0000256" key="1">
    <source>
        <dbReference type="SAM" id="MobiDB-lite"/>
    </source>
</evidence>
<accession>A0A368K2V0</accession>
<dbReference type="Proteomes" id="UP000253420">
    <property type="component" value="Unassembled WGS sequence"/>
</dbReference>
<dbReference type="InterPro" id="IPR038591">
    <property type="entry name" value="NolW-like_sf"/>
</dbReference>
<dbReference type="EMBL" id="QOZG01000007">
    <property type="protein sequence ID" value="RCS22722.1"/>
    <property type="molecule type" value="Genomic_DNA"/>
</dbReference>
<sequence>MESAGHYDFASPFPFDPEAFVQTAMFLLDKTAGRRWSTALAAGGIAWLAATFPAHCAELDLLDRPYAYVLIDQDARGALREFGRNLGIPVDISDSVRGQVRGEIKAKTAGEFLRELAAANGLVWYFDGSVLHVNSSEEFTTQIIDAGRASGARVLDEMQRLRLTDPRFSIYFTPHSSALRVSGPPSYIAMVRQVVSTVQPPPQTQADDPRVRVFRGGRRDEIVTSHPTLAAEMEPQNQLSDKINQQR</sequence>
<organism evidence="3 4">
    <name type="scientific">Phyllobacterium salinisoli</name>
    <dbReference type="NCBI Taxonomy" id="1899321"/>
    <lineage>
        <taxon>Bacteria</taxon>
        <taxon>Pseudomonadati</taxon>
        <taxon>Pseudomonadota</taxon>
        <taxon>Alphaproteobacteria</taxon>
        <taxon>Hyphomicrobiales</taxon>
        <taxon>Phyllobacteriaceae</taxon>
        <taxon>Phyllobacterium</taxon>
    </lineage>
</organism>
<proteinExistence type="predicted"/>
<dbReference type="Pfam" id="PF21304">
    <property type="entry name" value="T3S_SPI-1_N0"/>
    <property type="match status" value="1"/>
</dbReference>
<dbReference type="Gene3D" id="3.55.50.30">
    <property type="match status" value="1"/>
</dbReference>
<evidence type="ECO:0000259" key="2">
    <source>
        <dbReference type="Pfam" id="PF21304"/>
    </source>
</evidence>